<keyword evidence="12" id="KW-0539">Nucleus</keyword>
<feature type="compositionally biased region" description="Basic residues" evidence="17">
    <location>
        <begin position="109"/>
        <end position="125"/>
    </location>
</feature>
<feature type="compositionally biased region" description="Basic and acidic residues" evidence="17">
    <location>
        <begin position="259"/>
        <end position="276"/>
    </location>
</feature>
<dbReference type="GO" id="GO:0097539">
    <property type="term" value="C:ciliary transition fiber"/>
    <property type="evidence" value="ECO:0007669"/>
    <property type="project" value="TreeGrafter"/>
</dbReference>
<keyword evidence="8" id="KW-0970">Cilium biogenesis/degradation</keyword>
<evidence type="ECO:0000256" key="12">
    <source>
        <dbReference type="ARBA" id="ARBA00023242"/>
    </source>
</evidence>
<dbReference type="FunFam" id="3.30.1470.10:FF:000001">
    <property type="entry name" value="Centrosomal protein of 164 kDa"/>
    <property type="match status" value="1"/>
</dbReference>
<dbReference type="AlphaFoldDB" id="A0A8D0GCS6"/>
<dbReference type="SMART" id="SM00456">
    <property type="entry name" value="WW"/>
    <property type="match status" value="1"/>
</dbReference>
<organism evidence="19 20">
    <name type="scientific">Sphenodon punctatus</name>
    <name type="common">Tuatara</name>
    <name type="synonym">Hatteria punctata</name>
    <dbReference type="NCBI Taxonomy" id="8508"/>
    <lineage>
        <taxon>Eukaryota</taxon>
        <taxon>Metazoa</taxon>
        <taxon>Chordata</taxon>
        <taxon>Craniata</taxon>
        <taxon>Vertebrata</taxon>
        <taxon>Euteleostomi</taxon>
        <taxon>Lepidosauria</taxon>
        <taxon>Sphenodontia</taxon>
        <taxon>Sphenodontidae</taxon>
        <taxon>Sphenodon</taxon>
    </lineage>
</organism>
<evidence type="ECO:0000256" key="15">
    <source>
        <dbReference type="ARBA" id="ARBA00061715"/>
    </source>
</evidence>
<evidence type="ECO:0000256" key="17">
    <source>
        <dbReference type="SAM" id="MobiDB-lite"/>
    </source>
</evidence>
<evidence type="ECO:0000256" key="1">
    <source>
        <dbReference type="ARBA" id="ARBA00004114"/>
    </source>
</evidence>
<evidence type="ECO:0000256" key="13">
    <source>
        <dbReference type="ARBA" id="ARBA00023306"/>
    </source>
</evidence>
<evidence type="ECO:0000313" key="19">
    <source>
        <dbReference type="Ensembl" id="ENSSPUP00000006733.1"/>
    </source>
</evidence>
<sequence length="402" mass="43522">MAGPAIQIGDQLILEEDYDESYIPSEQEIHEFAREIGIDPESEPELMWLAREGIVAPLPAEWKPCQDITGDIYYFNFSNGQSTWDHPCDERYRQLVAQEREKLGAHGGGLKKKEKKKRKEKKEKKDKKERDPLKRMAPPGSPLAPVQPPLGSLAPLRGLLDPPANPLLGSLSMSTGSSVESSPLMRRGAPPAQILKPASYHKGLTGSSREEKASLNLLALDEVENEEDESDDQVESPRGTSRLLRNLHMDVTALGGSFDYEKESLKTRQAEERQEFSLDSNGACPPTPDQISSQEADDSLTRETCDRKHPPKPQGSEAEDEPSPSRGQPDALRGGLATGTDVSGGQGRPGAMSPDVGAAEAELMGSAAVSSLKEEALDPKTGSKQDAGEVRSLPGMAGAVVR</sequence>
<comment type="subcellular location">
    <subcellularLocation>
        <location evidence="1">Cytoplasm</location>
        <location evidence="1">Cytoskeleton</location>
        <location evidence="1">Microtubule organizing center</location>
        <location evidence="1">Centrosome</location>
        <location evidence="1">Centriole</location>
    </subcellularLocation>
    <subcellularLocation>
        <location evidence="2">Nucleus</location>
    </subcellularLocation>
</comment>
<feature type="domain" description="WW" evidence="18">
    <location>
        <begin position="56"/>
        <end position="89"/>
    </location>
</feature>
<dbReference type="PANTHER" id="PTHR18902">
    <property type="entry name" value="NUCLEAR MITOTIC APPARATUS PROTEIN 1-RELATED"/>
    <property type="match status" value="1"/>
</dbReference>
<feature type="compositionally biased region" description="Low complexity" evidence="17">
    <location>
        <begin position="170"/>
        <end position="182"/>
    </location>
</feature>
<feature type="compositionally biased region" description="Acidic residues" evidence="17">
    <location>
        <begin position="221"/>
        <end position="234"/>
    </location>
</feature>
<keyword evidence="4" id="KW-0597">Phosphoprotein</keyword>
<name>A0A8D0GCS6_SPHPU</name>
<evidence type="ECO:0000256" key="10">
    <source>
        <dbReference type="ARBA" id="ARBA00023204"/>
    </source>
</evidence>
<accession>A0A8D0GCS6</accession>
<dbReference type="PANTHER" id="PTHR18902:SF27">
    <property type="entry name" value="CENTROSOMAL PROTEIN OF 164 KDA"/>
    <property type="match status" value="1"/>
</dbReference>
<reference evidence="19" key="2">
    <citation type="submission" date="2025-09" db="UniProtKB">
        <authorList>
            <consortium name="Ensembl"/>
        </authorList>
    </citation>
    <scope>IDENTIFICATION</scope>
</reference>
<dbReference type="PROSITE" id="PS50020">
    <property type="entry name" value="WW_DOMAIN_2"/>
    <property type="match status" value="1"/>
</dbReference>
<protein>
    <recommendedName>
        <fullName evidence="16">Centrosomal protein of 164 kDa</fullName>
    </recommendedName>
</protein>
<dbReference type="GO" id="GO:0005813">
    <property type="term" value="C:centrosome"/>
    <property type="evidence" value="ECO:0007669"/>
    <property type="project" value="TreeGrafter"/>
</dbReference>
<dbReference type="Ensembl" id="ENSSPUT00000007159.1">
    <property type="protein sequence ID" value="ENSSPUP00000006733.1"/>
    <property type="gene ID" value="ENSSPUG00000005177.1"/>
</dbReference>
<dbReference type="SUPFAM" id="SSF51045">
    <property type="entry name" value="WW domain"/>
    <property type="match status" value="1"/>
</dbReference>
<reference evidence="19" key="1">
    <citation type="submission" date="2025-08" db="UniProtKB">
        <authorList>
            <consortium name="Ensembl"/>
        </authorList>
    </citation>
    <scope>IDENTIFICATION</scope>
</reference>
<feature type="region of interest" description="Disordered" evidence="17">
    <location>
        <begin position="102"/>
        <end position="402"/>
    </location>
</feature>
<dbReference type="CDD" id="cd00201">
    <property type="entry name" value="WW"/>
    <property type="match status" value="1"/>
</dbReference>
<keyword evidence="7" id="KW-0498">Mitosis</keyword>
<dbReference type="Proteomes" id="UP000694392">
    <property type="component" value="Unplaced"/>
</dbReference>
<comment type="subunit">
    <text evidence="15">Interacts (via N-terminus) with ATRIP. Interacts with ATM, ATR and MDC1. Interacts with XPA (via N-terminus) upon UV irradiation. Interacts with CEP83, CCDC92, TTBK2, DVL3, NPHP3 and weakly with NPHP4. Interacts with DZIP1.</text>
</comment>
<dbReference type="OMA" id="KRMAPPG"/>
<evidence type="ECO:0000313" key="20">
    <source>
        <dbReference type="Proteomes" id="UP000694392"/>
    </source>
</evidence>
<dbReference type="PROSITE" id="PS01159">
    <property type="entry name" value="WW_DOMAIN_1"/>
    <property type="match status" value="1"/>
</dbReference>
<dbReference type="InterPro" id="IPR036020">
    <property type="entry name" value="WW_dom_sf"/>
</dbReference>
<keyword evidence="3" id="KW-0963">Cytoplasm</keyword>
<proteinExistence type="predicted"/>
<dbReference type="GO" id="GO:0005634">
    <property type="term" value="C:nucleus"/>
    <property type="evidence" value="ECO:0007669"/>
    <property type="project" value="UniProtKB-SubCell"/>
</dbReference>
<evidence type="ECO:0000256" key="16">
    <source>
        <dbReference type="ARBA" id="ARBA00067900"/>
    </source>
</evidence>
<evidence type="ECO:0000259" key="18">
    <source>
        <dbReference type="PROSITE" id="PS50020"/>
    </source>
</evidence>
<feature type="compositionally biased region" description="Basic and acidic residues" evidence="17">
    <location>
        <begin position="372"/>
        <end position="389"/>
    </location>
</feature>
<evidence type="ECO:0000256" key="7">
    <source>
        <dbReference type="ARBA" id="ARBA00022776"/>
    </source>
</evidence>
<evidence type="ECO:0000256" key="3">
    <source>
        <dbReference type="ARBA" id="ARBA00022490"/>
    </source>
</evidence>
<keyword evidence="5" id="KW-0132">Cell division</keyword>
<dbReference type="Pfam" id="PF00397">
    <property type="entry name" value="WW"/>
    <property type="match status" value="1"/>
</dbReference>
<dbReference type="Gene3D" id="3.30.1470.10">
    <property type="entry name" value="Photosystem I PsaD, reaction center subunit II"/>
    <property type="match status" value="1"/>
</dbReference>
<dbReference type="GO" id="GO:0060271">
    <property type="term" value="P:cilium assembly"/>
    <property type="evidence" value="ECO:0007669"/>
    <property type="project" value="TreeGrafter"/>
</dbReference>
<keyword evidence="11" id="KW-0206">Cytoskeleton</keyword>
<evidence type="ECO:0000256" key="4">
    <source>
        <dbReference type="ARBA" id="ARBA00022553"/>
    </source>
</evidence>
<keyword evidence="20" id="KW-1185">Reference proteome</keyword>
<keyword evidence="6" id="KW-0227">DNA damage</keyword>
<dbReference type="InterPro" id="IPR001202">
    <property type="entry name" value="WW_dom"/>
</dbReference>
<comment type="function">
    <text evidence="14">Plays a role in microtubule organization and/or maintenance for the formation of primary cilia (PC), a microtubule-based structure that protrudes from the surface of epithelial cells. Plays a critical role in G2/M checkpoint and nuclear divisions. A key player in the DNA damage-activated ATR/ATM signaling cascade since it is required for the proper phosphorylation of H2AX, RPA, CHEK2 and CHEK1. Plays a critical role in chromosome segregation, acting as a mediator required for the maintenance of genomic stability through modulation of MDC1, RPA and CHEK1.</text>
</comment>
<keyword evidence="9" id="KW-0175">Coiled coil</keyword>
<evidence type="ECO:0000256" key="9">
    <source>
        <dbReference type="ARBA" id="ARBA00023054"/>
    </source>
</evidence>
<feature type="compositionally biased region" description="Basic and acidic residues" evidence="17">
    <location>
        <begin position="299"/>
        <end position="308"/>
    </location>
</feature>
<keyword evidence="10" id="KW-0234">DNA repair</keyword>
<evidence type="ECO:0000256" key="5">
    <source>
        <dbReference type="ARBA" id="ARBA00022618"/>
    </source>
</evidence>
<evidence type="ECO:0000256" key="11">
    <source>
        <dbReference type="ARBA" id="ARBA00023212"/>
    </source>
</evidence>
<dbReference type="InterPro" id="IPR051841">
    <property type="entry name" value="MT-Golgi_org_protein"/>
</dbReference>
<feature type="compositionally biased region" description="Pro residues" evidence="17">
    <location>
        <begin position="139"/>
        <end position="148"/>
    </location>
</feature>
<keyword evidence="13" id="KW-0131">Cell cycle</keyword>
<evidence type="ECO:0000256" key="14">
    <source>
        <dbReference type="ARBA" id="ARBA00056906"/>
    </source>
</evidence>
<evidence type="ECO:0000256" key="6">
    <source>
        <dbReference type="ARBA" id="ARBA00022763"/>
    </source>
</evidence>
<dbReference type="GO" id="GO:0006281">
    <property type="term" value="P:DNA repair"/>
    <property type="evidence" value="ECO:0007669"/>
    <property type="project" value="UniProtKB-KW"/>
</dbReference>
<evidence type="ECO:0000256" key="2">
    <source>
        <dbReference type="ARBA" id="ARBA00004123"/>
    </source>
</evidence>
<dbReference type="GO" id="GO:0051301">
    <property type="term" value="P:cell division"/>
    <property type="evidence" value="ECO:0007669"/>
    <property type="project" value="UniProtKB-KW"/>
</dbReference>
<evidence type="ECO:0000256" key="8">
    <source>
        <dbReference type="ARBA" id="ARBA00022794"/>
    </source>
</evidence>
<dbReference type="GO" id="GO:0005814">
    <property type="term" value="C:centriole"/>
    <property type="evidence" value="ECO:0007669"/>
    <property type="project" value="UniProtKB-SubCell"/>
</dbReference>
<dbReference type="GeneTree" id="ENSGT00950000183078"/>